<keyword evidence="3" id="KW-1185">Reference proteome</keyword>
<feature type="region of interest" description="Disordered" evidence="1">
    <location>
        <begin position="1"/>
        <end position="115"/>
    </location>
</feature>
<organism evidence="2 3">
    <name type="scientific">Araneus ventricosus</name>
    <name type="common">Orbweaver spider</name>
    <name type="synonym">Epeira ventricosa</name>
    <dbReference type="NCBI Taxonomy" id="182803"/>
    <lineage>
        <taxon>Eukaryota</taxon>
        <taxon>Metazoa</taxon>
        <taxon>Ecdysozoa</taxon>
        <taxon>Arthropoda</taxon>
        <taxon>Chelicerata</taxon>
        <taxon>Arachnida</taxon>
        <taxon>Araneae</taxon>
        <taxon>Araneomorphae</taxon>
        <taxon>Entelegynae</taxon>
        <taxon>Araneoidea</taxon>
        <taxon>Araneidae</taxon>
        <taxon>Araneus</taxon>
    </lineage>
</organism>
<protein>
    <submittedName>
        <fullName evidence="2">Uncharacterized protein</fullName>
    </submittedName>
</protein>
<comment type="caution">
    <text evidence="2">The sequence shown here is derived from an EMBL/GenBank/DDBJ whole genome shotgun (WGS) entry which is preliminary data.</text>
</comment>
<evidence type="ECO:0000313" key="2">
    <source>
        <dbReference type="EMBL" id="GBN30088.1"/>
    </source>
</evidence>
<proteinExistence type="predicted"/>
<dbReference type="Proteomes" id="UP000499080">
    <property type="component" value="Unassembled WGS sequence"/>
</dbReference>
<feature type="compositionally biased region" description="Low complexity" evidence="1">
    <location>
        <begin position="1"/>
        <end position="19"/>
    </location>
</feature>
<name>A0A4Y2MSF5_ARAVE</name>
<feature type="compositionally biased region" description="Polar residues" evidence="1">
    <location>
        <begin position="50"/>
        <end position="60"/>
    </location>
</feature>
<evidence type="ECO:0000256" key="1">
    <source>
        <dbReference type="SAM" id="MobiDB-lite"/>
    </source>
</evidence>
<evidence type="ECO:0000313" key="3">
    <source>
        <dbReference type="Proteomes" id="UP000499080"/>
    </source>
</evidence>
<gene>
    <name evidence="2" type="ORF">AVEN_132067_1</name>
</gene>
<sequence>MSSSLTSTRASAASSTSSGRARRGRRERDSSPTPPAAEPSRVSSIEGRSFTRTPIHTNSVMGLHVIPFSTPSSIHDCSKQRKSIHYRPFRSSTNPTPSLKTTPTPCFQNANTLPA</sequence>
<dbReference type="EMBL" id="BGPR01007866">
    <property type="protein sequence ID" value="GBN30088.1"/>
    <property type="molecule type" value="Genomic_DNA"/>
</dbReference>
<reference evidence="2 3" key="1">
    <citation type="journal article" date="2019" name="Sci. Rep.">
        <title>Orb-weaving spider Araneus ventricosus genome elucidates the spidroin gene catalogue.</title>
        <authorList>
            <person name="Kono N."/>
            <person name="Nakamura H."/>
            <person name="Ohtoshi R."/>
            <person name="Moran D.A.P."/>
            <person name="Shinohara A."/>
            <person name="Yoshida Y."/>
            <person name="Fujiwara M."/>
            <person name="Mori M."/>
            <person name="Tomita M."/>
            <person name="Arakawa K."/>
        </authorList>
    </citation>
    <scope>NUCLEOTIDE SEQUENCE [LARGE SCALE GENOMIC DNA]</scope>
</reference>
<accession>A0A4Y2MSF5</accession>
<dbReference type="AlphaFoldDB" id="A0A4Y2MSF5"/>
<feature type="compositionally biased region" description="Polar residues" evidence="1">
    <location>
        <begin position="90"/>
        <end position="115"/>
    </location>
</feature>